<feature type="domain" description="Exoribonuclease phosphorolytic" evidence="20">
    <location>
        <begin position="6"/>
        <end position="136"/>
    </location>
</feature>
<dbReference type="EC" id="2.7.7.56" evidence="17"/>
<dbReference type="eggNOG" id="COG0127">
    <property type="taxonomic scope" value="Bacteria"/>
</dbReference>
<dbReference type="HAMAP" id="MF_00564">
    <property type="entry name" value="RNase_PH"/>
    <property type="match status" value="1"/>
</dbReference>
<dbReference type="EC" id="3.6.1.66" evidence="18"/>
<dbReference type="FunFam" id="3.90.950.10:FF:000001">
    <property type="entry name" value="dITP/XTP pyrophosphatase"/>
    <property type="match status" value="1"/>
</dbReference>
<dbReference type="PANTHER" id="PTHR11953:SF0">
    <property type="entry name" value="EXOSOME COMPLEX COMPONENT RRP41"/>
    <property type="match status" value="1"/>
</dbReference>
<dbReference type="GO" id="GO:0009022">
    <property type="term" value="F:tRNA nucleotidyltransferase activity"/>
    <property type="evidence" value="ECO:0007669"/>
    <property type="project" value="UniProtKB-UniRule"/>
</dbReference>
<evidence type="ECO:0000256" key="7">
    <source>
        <dbReference type="ARBA" id="ARBA00022694"/>
    </source>
</evidence>
<feature type="active site" description="Proton acceptor" evidence="18">
    <location>
        <position position="343"/>
    </location>
</feature>
<comment type="similarity">
    <text evidence="2 18 19">Belongs to the HAM1 NTPase family.</text>
</comment>
<comment type="caution">
    <text evidence="18">Lacks conserved residue(s) required for the propagation of feature annotation.</text>
</comment>
<dbReference type="OrthoDB" id="9807456at2"/>
<evidence type="ECO:0000256" key="12">
    <source>
        <dbReference type="ARBA" id="ARBA00022842"/>
    </source>
</evidence>
<keyword evidence="12 18" id="KW-0460">Magnesium</keyword>
<dbReference type="GO" id="GO:0036220">
    <property type="term" value="F:ITP diphosphatase activity"/>
    <property type="evidence" value="ECO:0007669"/>
    <property type="project" value="UniProtKB-UniRule"/>
</dbReference>
<dbReference type="InterPro" id="IPR020568">
    <property type="entry name" value="Ribosomal_Su5_D2-typ_SF"/>
</dbReference>
<dbReference type="InterPro" id="IPR002637">
    <property type="entry name" value="RdgB/HAM1"/>
</dbReference>
<evidence type="ECO:0000256" key="17">
    <source>
        <dbReference type="HAMAP-Rule" id="MF_00564"/>
    </source>
</evidence>
<protein>
    <recommendedName>
        <fullName evidence="17 18">Multifunctional fusion protein</fullName>
    </recommendedName>
    <domain>
        <recommendedName>
            <fullName evidence="18">dITP/XTP pyrophosphatase</fullName>
            <ecNumber evidence="18">3.6.1.66</ecNumber>
        </recommendedName>
        <alternativeName>
            <fullName evidence="18">Non-canonical purine NTP pyrophosphatase</fullName>
        </alternativeName>
        <alternativeName>
            <fullName evidence="18">Non-standard purine NTP pyrophosphatase</fullName>
        </alternativeName>
        <alternativeName>
            <fullName evidence="18">Nucleoside-triphosphate diphosphatase</fullName>
        </alternativeName>
        <alternativeName>
            <fullName evidence="18">Nucleoside-triphosphate pyrophosphatase</fullName>
            <shortName evidence="18">NTPase</shortName>
        </alternativeName>
    </domain>
    <domain>
        <recommendedName>
            <fullName evidence="17">Ribonuclease PH</fullName>
            <shortName evidence="17">RNase PH</shortName>
            <ecNumber evidence="17">2.7.7.56</ecNumber>
        </recommendedName>
        <alternativeName>
            <fullName evidence="17">tRNA nucleotidyltransferase</fullName>
        </alternativeName>
    </domain>
</protein>
<dbReference type="AlphaFoldDB" id="D6GPS1"/>
<dbReference type="GO" id="GO:0031125">
    <property type="term" value="P:rRNA 3'-end processing"/>
    <property type="evidence" value="ECO:0007669"/>
    <property type="project" value="UniProtKB-ARBA"/>
</dbReference>
<dbReference type="InterPro" id="IPR050080">
    <property type="entry name" value="RNase_PH"/>
</dbReference>
<feature type="binding site" evidence="18">
    <location>
        <begin position="454"/>
        <end position="455"/>
    </location>
    <ligand>
        <name>substrate</name>
    </ligand>
</feature>
<feature type="binding site" evidence="18">
    <location>
        <position position="343"/>
    </location>
    <ligand>
        <name>Mg(2+)</name>
        <dbReference type="ChEBI" id="CHEBI:18420"/>
    </ligand>
</feature>
<dbReference type="SUPFAM" id="SSF54211">
    <property type="entry name" value="Ribosomal protein S5 domain 2-like"/>
    <property type="match status" value="1"/>
</dbReference>
<keyword evidence="7 17" id="KW-0819">tRNA processing</keyword>
<dbReference type="InterPro" id="IPR015847">
    <property type="entry name" value="ExoRNase_PH_dom2"/>
</dbReference>
<dbReference type="GO" id="GO:0000175">
    <property type="term" value="F:3'-5'-RNA exonuclease activity"/>
    <property type="evidence" value="ECO:0007669"/>
    <property type="project" value="UniProtKB-UniRule"/>
</dbReference>
<dbReference type="GO" id="GO:0009146">
    <property type="term" value="P:purine nucleoside triphosphate catabolic process"/>
    <property type="evidence" value="ECO:0007669"/>
    <property type="project" value="UniProtKB-UniRule"/>
</dbReference>
<sequence length="471" mass="52863">MKSSIQLRDINIETGINKYAEGSVLVSFGDTRVICTASVEEKVPAFLKGTGKGWVSAEYAMLPRSTEQRKKRDSSRGKVDGRGQEIQRLIGRSLRNAIDFDLLGERTIWIDCDVIQADGGTRTASISGSFVAMAIACKQLYDKKMIEEFPISHYISAVSVGIVNGKNILDLNYEFDSKADVDLNVVMNENLEYVELQGTAEGVAFRRQQLDSLLTLAEIGCKEIIELQKTALGKQIVSLIEGIPFEEEPIEKNIEEKEIKDFLSSYEKNDSQKYDFVLATSNPHKVEELQKLIRLKSVEILSLDDVGLKGIEIVEDGDSFEENALIKAREIAKRTGKIAIADDSGLSVDILKGQPGIYSARFAGEPTDDHANNEKLLDRMKDYEESLRLAKFVCVIAVVFPNGLEKTFKGITMGRIGFEYRGEHGFGYDPLFLVDGTDKTYAEMTQDEKNRVSHRARALKNMNHFYEKYFR</sequence>
<evidence type="ECO:0000256" key="18">
    <source>
        <dbReference type="HAMAP-Rule" id="MF_01405"/>
    </source>
</evidence>
<dbReference type="Gene3D" id="3.90.950.10">
    <property type="match status" value="1"/>
</dbReference>
<dbReference type="InterPro" id="IPR020922">
    <property type="entry name" value="dITP/XTP_pyrophosphatase"/>
</dbReference>
<dbReference type="STRING" id="546269.HMPREF0389_00694"/>
<dbReference type="InterPro" id="IPR002381">
    <property type="entry name" value="RNase_PH_bac-type"/>
</dbReference>
<evidence type="ECO:0000256" key="11">
    <source>
        <dbReference type="ARBA" id="ARBA00022801"/>
    </source>
</evidence>
<dbReference type="GO" id="GO:0000166">
    <property type="term" value="F:nucleotide binding"/>
    <property type="evidence" value="ECO:0007669"/>
    <property type="project" value="UniProtKB-KW"/>
</dbReference>
<evidence type="ECO:0000256" key="9">
    <source>
        <dbReference type="ARBA" id="ARBA00022723"/>
    </source>
</evidence>
<keyword evidence="10 18" id="KW-0547">Nucleotide-binding</keyword>
<dbReference type="GO" id="GO:0016075">
    <property type="term" value="P:rRNA catabolic process"/>
    <property type="evidence" value="ECO:0007669"/>
    <property type="project" value="UniProtKB-UniRule"/>
</dbReference>
<evidence type="ECO:0000313" key="22">
    <source>
        <dbReference type="EMBL" id="EFE28774.1"/>
    </source>
</evidence>
<dbReference type="GO" id="GO:0009117">
    <property type="term" value="P:nucleotide metabolic process"/>
    <property type="evidence" value="ECO:0007669"/>
    <property type="project" value="UniProtKB-KW"/>
</dbReference>
<comment type="subunit">
    <text evidence="17">Homohexameric ring arranged as a trimer of dimers.</text>
</comment>
<evidence type="ECO:0000256" key="19">
    <source>
        <dbReference type="RuleBase" id="RU003781"/>
    </source>
</evidence>
<evidence type="ECO:0000256" key="4">
    <source>
        <dbReference type="ARBA" id="ARBA00022552"/>
    </source>
</evidence>
<dbReference type="PROSITE" id="PS01277">
    <property type="entry name" value="RIBONUCLEASE_PH"/>
    <property type="match status" value="1"/>
</dbReference>
<dbReference type="Pfam" id="PF01725">
    <property type="entry name" value="Ham1p_like"/>
    <property type="match status" value="1"/>
</dbReference>
<name>D6GPS1_FILAD</name>
<comment type="cofactor">
    <cofactor evidence="18">
        <name>Mg(2+)</name>
        <dbReference type="ChEBI" id="CHEBI:18420"/>
    </cofactor>
    <text evidence="18">Binds 1 Mg(2+) ion per subunit.</text>
</comment>
<dbReference type="eggNOG" id="COG0689">
    <property type="taxonomic scope" value="Bacteria"/>
</dbReference>
<evidence type="ECO:0000256" key="8">
    <source>
        <dbReference type="ARBA" id="ARBA00022695"/>
    </source>
</evidence>
<evidence type="ECO:0000256" key="15">
    <source>
        <dbReference type="ARBA" id="ARBA00051875"/>
    </source>
</evidence>
<dbReference type="GO" id="GO:0035870">
    <property type="term" value="F:dITP diphosphatase activity"/>
    <property type="evidence" value="ECO:0007669"/>
    <property type="project" value="UniProtKB-UniRule"/>
</dbReference>
<accession>D6GPS1</accession>
<dbReference type="HAMAP" id="MF_01405">
    <property type="entry name" value="Non_canon_purine_NTPase"/>
    <property type="match status" value="1"/>
</dbReference>
<dbReference type="CDD" id="cd11362">
    <property type="entry name" value="RNase_PH_bact"/>
    <property type="match status" value="1"/>
</dbReference>
<dbReference type="RefSeq" id="WP_014262695.1">
    <property type="nucleotide sequence ID" value="NC_016630.1"/>
</dbReference>
<gene>
    <name evidence="17 22" type="primary">rph</name>
    <name evidence="22" type="ordered locus">HMPREF0389_00694</name>
</gene>
<feature type="binding site" evidence="17">
    <location>
        <position position="82"/>
    </location>
    <ligand>
        <name>phosphate</name>
        <dbReference type="ChEBI" id="CHEBI:43474"/>
        <note>substrate</note>
    </ligand>
</feature>
<keyword evidence="11 18" id="KW-0378">Hydrolase</keyword>
<comment type="catalytic activity">
    <reaction evidence="17">
        <text>tRNA(n+1) + phosphate = tRNA(n) + a ribonucleoside 5'-diphosphate</text>
        <dbReference type="Rhea" id="RHEA:10628"/>
        <dbReference type="Rhea" id="RHEA-COMP:17343"/>
        <dbReference type="Rhea" id="RHEA-COMP:17344"/>
        <dbReference type="ChEBI" id="CHEBI:43474"/>
        <dbReference type="ChEBI" id="CHEBI:57930"/>
        <dbReference type="ChEBI" id="CHEBI:173114"/>
        <dbReference type="EC" id="2.7.7.56"/>
    </reaction>
</comment>
<keyword evidence="4 17" id="KW-0698">rRNA processing</keyword>
<keyword evidence="6 17" id="KW-0808">Transferase</keyword>
<dbReference type="EMBL" id="CP002390">
    <property type="protein sequence ID" value="EFE28774.1"/>
    <property type="molecule type" value="Genomic_DNA"/>
</dbReference>
<feature type="binding site" evidence="18">
    <location>
        <begin position="280"/>
        <end position="285"/>
    </location>
    <ligand>
        <name>substrate</name>
    </ligand>
</feature>
<dbReference type="NCBIfam" id="TIGR00042">
    <property type="entry name" value="RdgB/HAM1 family non-canonical purine NTP pyrophosphatase"/>
    <property type="match status" value="1"/>
</dbReference>
<evidence type="ECO:0000313" key="23">
    <source>
        <dbReference type="Proteomes" id="UP000007468"/>
    </source>
</evidence>
<evidence type="ECO:0000256" key="1">
    <source>
        <dbReference type="ARBA" id="ARBA00006678"/>
    </source>
</evidence>
<feature type="domain" description="Exoribonuclease phosphorolytic" evidence="21">
    <location>
        <begin position="153"/>
        <end position="218"/>
    </location>
</feature>
<evidence type="ECO:0000259" key="21">
    <source>
        <dbReference type="Pfam" id="PF03725"/>
    </source>
</evidence>
<dbReference type="InterPro" id="IPR036345">
    <property type="entry name" value="ExoRNase_PH_dom2_sf"/>
</dbReference>
<comment type="catalytic activity">
    <reaction evidence="16 18">
        <text>XTP + H2O = XMP + diphosphate + H(+)</text>
        <dbReference type="Rhea" id="RHEA:28610"/>
        <dbReference type="ChEBI" id="CHEBI:15377"/>
        <dbReference type="ChEBI" id="CHEBI:15378"/>
        <dbReference type="ChEBI" id="CHEBI:33019"/>
        <dbReference type="ChEBI" id="CHEBI:57464"/>
        <dbReference type="ChEBI" id="CHEBI:61314"/>
        <dbReference type="EC" id="3.6.1.66"/>
    </reaction>
</comment>
<reference evidence="23" key="1">
    <citation type="submission" date="2010-12" db="EMBL/GenBank/DDBJ databases">
        <title>The genome sequence of Filifactor alocis strain ATCC 35896.</title>
        <authorList>
            <consortium name="The Broad Institute Genome Sequencing Platform"/>
            <person name="Ward D."/>
            <person name="Earl A."/>
            <person name="Feldgarden M."/>
            <person name="Young S.K."/>
            <person name="Gargeya S."/>
            <person name="Zeng Q."/>
            <person name="Alvarado L."/>
            <person name="Berlin A."/>
            <person name="Bochicchio J."/>
            <person name="Chapman S.B."/>
            <person name="Chen Z."/>
            <person name="Freedman E."/>
            <person name="Gellesch M."/>
            <person name="Goldberg J."/>
            <person name="Griggs A."/>
            <person name="Gujja S."/>
            <person name="Heilman E."/>
            <person name="Heiman D."/>
            <person name="Howarth C."/>
            <person name="Mehta T."/>
            <person name="Neiman D."/>
            <person name="Pearson M."/>
            <person name="Roberts A."/>
            <person name="Saif S."/>
            <person name="Shea T."/>
            <person name="Shenoy N."/>
            <person name="Sisk P."/>
            <person name="Stolte C."/>
            <person name="Sykes S."/>
            <person name="White J."/>
            <person name="Yandava C."/>
            <person name="Izard J."/>
            <person name="Blanton J.M."/>
            <person name="Baranova O.V."/>
            <person name="Tanner A.C."/>
            <person name="Dewhirst F.E."/>
            <person name="Haas B."/>
            <person name="Nusbaum C."/>
            <person name="Birren B."/>
        </authorList>
    </citation>
    <scope>NUCLEOTIDE SEQUENCE [LARGE SCALE GENOMIC DNA]</scope>
    <source>
        <strain evidence="23">ATCC 35896 / D40 B5</strain>
    </source>
</reference>
<keyword evidence="14 18" id="KW-0546">Nucleotide metabolism</keyword>
<dbReference type="Proteomes" id="UP000007468">
    <property type="component" value="Chromosome"/>
</dbReference>
<dbReference type="PANTHER" id="PTHR11953">
    <property type="entry name" value="EXOSOME COMPLEX COMPONENT"/>
    <property type="match status" value="1"/>
</dbReference>
<dbReference type="SUPFAM" id="SSF55666">
    <property type="entry name" value="Ribonuclease PH domain 2-like"/>
    <property type="match status" value="1"/>
</dbReference>
<keyword evidence="8 17" id="KW-0548">Nucleotidyltransferase</keyword>
<dbReference type="GO" id="GO:0046872">
    <property type="term" value="F:metal ion binding"/>
    <property type="evidence" value="ECO:0007669"/>
    <property type="project" value="UniProtKB-KW"/>
</dbReference>
<keyword evidence="13" id="KW-0694">RNA-binding</keyword>
<evidence type="ECO:0000259" key="20">
    <source>
        <dbReference type="Pfam" id="PF01138"/>
    </source>
</evidence>
<evidence type="ECO:0000256" key="5">
    <source>
        <dbReference type="ARBA" id="ARBA00022555"/>
    </source>
</evidence>
<dbReference type="NCBIfam" id="TIGR01966">
    <property type="entry name" value="RNasePH"/>
    <property type="match status" value="1"/>
</dbReference>
<dbReference type="SUPFAM" id="SSF52972">
    <property type="entry name" value="ITPase-like"/>
    <property type="match status" value="1"/>
</dbReference>
<dbReference type="NCBIfam" id="NF011397">
    <property type="entry name" value="PRK14822.1"/>
    <property type="match status" value="1"/>
</dbReference>
<dbReference type="GO" id="GO:0036222">
    <property type="term" value="F:XTP diphosphatase activity"/>
    <property type="evidence" value="ECO:0007669"/>
    <property type="project" value="UniProtKB-UniRule"/>
</dbReference>
<feature type="binding site" evidence="18">
    <location>
        <position position="449"/>
    </location>
    <ligand>
        <name>substrate</name>
    </ligand>
</feature>
<organism evidence="22 23">
    <name type="scientific">Filifactor alocis (strain ATCC 35896 / CCUG 47790 / D40 B5)</name>
    <name type="common">Fusobacterium alocis</name>
    <dbReference type="NCBI Taxonomy" id="546269"/>
    <lineage>
        <taxon>Bacteria</taxon>
        <taxon>Bacillati</taxon>
        <taxon>Bacillota</taxon>
        <taxon>Clostridia</taxon>
        <taxon>Peptostreptococcales</taxon>
        <taxon>Filifactoraceae</taxon>
        <taxon>Filifactor</taxon>
    </lineage>
</organism>
<feature type="binding site" evidence="18">
    <location>
        <position position="344"/>
    </location>
    <ligand>
        <name>substrate</name>
    </ligand>
</feature>
<evidence type="ECO:0000256" key="6">
    <source>
        <dbReference type="ARBA" id="ARBA00022679"/>
    </source>
</evidence>
<dbReference type="Pfam" id="PF03725">
    <property type="entry name" value="RNase_PH_C"/>
    <property type="match status" value="1"/>
</dbReference>
<keyword evidence="9 18" id="KW-0479">Metal-binding</keyword>
<dbReference type="GO" id="GO:0008033">
    <property type="term" value="P:tRNA processing"/>
    <property type="evidence" value="ECO:0007669"/>
    <property type="project" value="UniProtKB-UniRule"/>
</dbReference>
<dbReference type="KEGG" id="faa:HMPREF0389_00694"/>
<evidence type="ECO:0000256" key="13">
    <source>
        <dbReference type="ARBA" id="ARBA00022884"/>
    </source>
</evidence>
<dbReference type="GO" id="GO:0017111">
    <property type="term" value="F:ribonucleoside triphosphate phosphatase activity"/>
    <property type="evidence" value="ECO:0007669"/>
    <property type="project" value="InterPro"/>
</dbReference>
<comment type="function">
    <text evidence="17">Phosphorolytic 3'-5' exoribonuclease that plays an important role in tRNA 3'-end maturation. Removes nucleotide residues following the 3'-CCA terminus of tRNAs; can also add nucleotides to the ends of RNA molecules by using nucleoside diphosphates as substrates, but this may not be physiologically important. Probably plays a role in initiation of 16S rRNA degradation (leading to ribosome degradation) during starvation.</text>
</comment>
<dbReference type="GO" id="GO:0000049">
    <property type="term" value="F:tRNA binding"/>
    <property type="evidence" value="ECO:0007669"/>
    <property type="project" value="UniProtKB-UniRule"/>
</dbReference>
<keyword evidence="23" id="KW-1185">Reference proteome</keyword>
<evidence type="ECO:0000256" key="10">
    <source>
        <dbReference type="ARBA" id="ARBA00022741"/>
    </source>
</evidence>
<evidence type="ECO:0000256" key="3">
    <source>
        <dbReference type="ARBA" id="ARBA00011738"/>
    </source>
</evidence>
<dbReference type="CDD" id="cd00515">
    <property type="entry name" value="HAM1"/>
    <property type="match status" value="1"/>
</dbReference>
<feature type="binding site" evidence="17">
    <location>
        <begin position="120"/>
        <end position="122"/>
    </location>
    <ligand>
        <name>phosphate</name>
        <dbReference type="ChEBI" id="CHEBI:43474"/>
        <note>substrate</note>
    </ligand>
</feature>
<evidence type="ECO:0000256" key="2">
    <source>
        <dbReference type="ARBA" id="ARBA00008023"/>
    </source>
</evidence>
<dbReference type="InterPro" id="IPR027408">
    <property type="entry name" value="PNPase/RNase_PH_dom_sf"/>
</dbReference>
<comment type="subunit">
    <text evidence="3 18">Homodimer.</text>
</comment>
<comment type="similarity">
    <text evidence="1 17">Belongs to the RNase PH family.</text>
</comment>
<comment type="function">
    <text evidence="18">Pyrophosphatase that catalyzes the hydrolysis of nucleoside triphosphates to their monophosphate derivatives, with a high preference for the non-canonical purine nucleotides XTP (xanthosine triphosphate), dITP (deoxyinosine triphosphate) and ITP. Seems to function as a house-cleaning enzyme that removes non-canonical purine nucleotides from the nucleotide pool, thus preventing their incorporation into DNA/RNA and avoiding chromosomal lesions.</text>
</comment>
<dbReference type="PATRIC" id="fig|546269.5.peg.1176"/>
<dbReference type="InterPro" id="IPR018336">
    <property type="entry name" value="RNase_PH_CS"/>
</dbReference>
<dbReference type="Pfam" id="PF01138">
    <property type="entry name" value="RNase_PH"/>
    <property type="match status" value="1"/>
</dbReference>
<comment type="catalytic activity">
    <reaction evidence="18">
        <text>ITP + H2O = IMP + diphosphate + H(+)</text>
        <dbReference type="Rhea" id="RHEA:29399"/>
        <dbReference type="ChEBI" id="CHEBI:15377"/>
        <dbReference type="ChEBI" id="CHEBI:15378"/>
        <dbReference type="ChEBI" id="CHEBI:33019"/>
        <dbReference type="ChEBI" id="CHEBI:58053"/>
        <dbReference type="ChEBI" id="CHEBI:61402"/>
        <dbReference type="EC" id="3.6.1.66"/>
    </reaction>
</comment>
<comment type="catalytic activity">
    <reaction evidence="15 18">
        <text>dITP + H2O = dIMP + diphosphate + H(+)</text>
        <dbReference type="Rhea" id="RHEA:28342"/>
        <dbReference type="ChEBI" id="CHEBI:15377"/>
        <dbReference type="ChEBI" id="CHEBI:15378"/>
        <dbReference type="ChEBI" id="CHEBI:33019"/>
        <dbReference type="ChEBI" id="CHEBI:61194"/>
        <dbReference type="ChEBI" id="CHEBI:61382"/>
        <dbReference type="EC" id="3.6.1.66"/>
    </reaction>
</comment>
<evidence type="ECO:0000256" key="16">
    <source>
        <dbReference type="ARBA" id="ARBA00052017"/>
    </source>
</evidence>
<dbReference type="InterPro" id="IPR029001">
    <property type="entry name" value="ITPase-like_fam"/>
</dbReference>
<feature type="binding site" evidence="18">
    <location>
        <begin position="426"/>
        <end position="429"/>
    </location>
    <ligand>
        <name>substrate</name>
    </ligand>
</feature>
<keyword evidence="5 17" id="KW-0820">tRNA-binding</keyword>
<dbReference type="Gene3D" id="3.30.230.70">
    <property type="entry name" value="GHMP Kinase, N-terminal domain"/>
    <property type="match status" value="1"/>
</dbReference>
<evidence type="ECO:0000256" key="14">
    <source>
        <dbReference type="ARBA" id="ARBA00023080"/>
    </source>
</evidence>
<dbReference type="InterPro" id="IPR001247">
    <property type="entry name" value="ExoRNase_PH_dom1"/>
</dbReference>
<proteinExistence type="inferred from homology"/>
<dbReference type="FunFam" id="3.30.230.70:FF:000003">
    <property type="entry name" value="Ribonuclease PH"/>
    <property type="match status" value="1"/>
</dbReference>